<dbReference type="InterPro" id="IPR011446">
    <property type="entry name" value="BBP7"/>
</dbReference>
<dbReference type="AlphaFoldDB" id="A0A5B9R6K4"/>
<sequence length="499" mass="54259">MYPNILAMRLPTVRLQSMLARSLFSLFALLIGSLVLVATASQASAQVRSKRQDRGVYQPPAVPAANDRSRTDADARRQADAGDQPIQQVGYESIDGPVLKEGEALPPGAYYDDGPYYEDAVYCDSYPGGGCDAGGCDGIDCRACRRCAAFSPWFGSAEVLLWWRRPQVLPALVTTSPDGTDSDLAGQLGEDDTSILFGADRYGKAMSAGGRFTLGKWLDPAQRFSLVGRFWLSGSENYGFSANSLDNPILARPFLNVTDDPDGENDAQLIAFTNELNGNVSVSGTSDMYGTDISFSQLCRQGLGGRIDLMYGYQYLRINEGLDIASETMVIGGTTFDIGSMITVRDQFDVVNEFHGGHVGFSGFHREGNWTLDGLVKFGFGNLSRRATLYGETMTASGGQTATDSNGLLVRSSNAGSYTDDTFAWVPELNLNVGYRWRPCVDLTVGYSLVVLTEALQPWRTIDSSLASDLSDDPSEPTANFTYGDHWAQGINFGIRWCY</sequence>
<dbReference type="Pfam" id="PF07585">
    <property type="entry name" value="BBP7"/>
    <property type="match status" value="1"/>
</dbReference>
<evidence type="ECO:0000256" key="1">
    <source>
        <dbReference type="SAM" id="MobiDB-lite"/>
    </source>
</evidence>
<dbReference type="EMBL" id="CP042914">
    <property type="protein sequence ID" value="QEG42201.1"/>
    <property type="molecule type" value="Genomic_DNA"/>
</dbReference>
<reference evidence="2 3" key="1">
    <citation type="submission" date="2019-08" db="EMBL/GenBank/DDBJ databases">
        <title>Deep-cultivation of Planctomycetes and their phenomic and genomic characterization uncovers novel biology.</title>
        <authorList>
            <person name="Wiegand S."/>
            <person name="Jogler M."/>
            <person name="Boedeker C."/>
            <person name="Pinto D."/>
            <person name="Vollmers J."/>
            <person name="Rivas-Marin E."/>
            <person name="Kohn T."/>
            <person name="Peeters S.H."/>
            <person name="Heuer A."/>
            <person name="Rast P."/>
            <person name="Oberbeckmann S."/>
            <person name="Bunk B."/>
            <person name="Jeske O."/>
            <person name="Meyerdierks A."/>
            <person name="Storesund J.E."/>
            <person name="Kallscheuer N."/>
            <person name="Luecker S."/>
            <person name="Lage O.M."/>
            <person name="Pohl T."/>
            <person name="Merkel B.J."/>
            <person name="Hornburger P."/>
            <person name="Mueller R.-W."/>
            <person name="Bruemmer F."/>
            <person name="Labrenz M."/>
            <person name="Spormann A.M."/>
            <person name="Op den Camp H."/>
            <person name="Overmann J."/>
            <person name="Amann R."/>
            <person name="Jetten M.S.M."/>
            <person name="Mascher T."/>
            <person name="Medema M.H."/>
            <person name="Devos D.P."/>
            <person name="Kaster A.-K."/>
            <person name="Ovreas L."/>
            <person name="Rohde M."/>
            <person name="Galperin M.Y."/>
            <person name="Jogler C."/>
        </authorList>
    </citation>
    <scope>NUCLEOTIDE SEQUENCE [LARGE SCALE GENOMIC DNA]</scope>
    <source>
        <strain evidence="2 3">UC8</strain>
    </source>
</reference>
<protein>
    <submittedName>
        <fullName evidence="2">Uncharacterized protein</fullName>
    </submittedName>
</protein>
<evidence type="ECO:0000313" key="3">
    <source>
        <dbReference type="Proteomes" id="UP000325286"/>
    </source>
</evidence>
<dbReference type="KEGG" id="rul:UC8_42350"/>
<name>A0A5B9R6K4_9BACT</name>
<feature type="compositionally biased region" description="Basic and acidic residues" evidence="1">
    <location>
        <begin position="67"/>
        <end position="80"/>
    </location>
</feature>
<gene>
    <name evidence="2" type="ORF">UC8_42350</name>
</gene>
<organism evidence="2 3">
    <name type="scientific">Roseimaritima ulvae</name>
    <dbReference type="NCBI Taxonomy" id="980254"/>
    <lineage>
        <taxon>Bacteria</taxon>
        <taxon>Pseudomonadati</taxon>
        <taxon>Planctomycetota</taxon>
        <taxon>Planctomycetia</taxon>
        <taxon>Pirellulales</taxon>
        <taxon>Pirellulaceae</taxon>
        <taxon>Roseimaritima</taxon>
    </lineage>
</organism>
<accession>A0A5B9R6K4</accession>
<evidence type="ECO:0000313" key="2">
    <source>
        <dbReference type="EMBL" id="QEG42201.1"/>
    </source>
</evidence>
<feature type="region of interest" description="Disordered" evidence="1">
    <location>
        <begin position="48"/>
        <end position="87"/>
    </location>
</feature>
<dbReference type="OrthoDB" id="292752at2"/>
<dbReference type="Proteomes" id="UP000325286">
    <property type="component" value="Chromosome"/>
</dbReference>
<keyword evidence="3" id="KW-1185">Reference proteome</keyword>
<proteinExistence type="predicted"/>